<gene>
    <name evidence="2" type="ORF">GCM10009547_39610</name>
</gene>
<evidence type="ECO:0008006" key="4">
    <source>
        <dbReference type="Google" id="ProtNLM"/>
    </source>
</evidence>
<dbReference type="InterPro" id="IPR036365">
    <property type="entry name" value="PGBD-like_sf"/>
</dbReference>
<dbReference type="InterPro" id="IPR036366">
    <property type="entry name" value="PGBDSf"/>
</dbReference>
<feature type="chain" id="PRO_5047006432" description="Peptidoglycan binding-like domain-containing protein" evidence="1">
    <location>
        <begin position="22"/>
        <end position="249"/>
    </location>
</feature>
<evidence type="ECO:0000256" key="1">
    <source>
        <dbReference type="SAM" id="SignalP"/>
    </source>
</evidence>
<feature type="signal peptide" evidence="1">
    <location>
        <begin position="1"/>
        <end position="21"/>
    </location>
</feature>
<comment type="caution">
    <text evidence="2">The sequence shown here is derived from an EMBL/GenBank/DDBJ whole genome shotgun (WGS) entry which is preliminary data.</text>
</comment>
<proteinExistence type="predicted"/>
<dbReference type="PROSITE" id="PS51257">
    <property type="entry name" value="PROKAR_LIPOPROTEIN"/>
    <property type="match status" value="1"/>
</dbReference>
<dbReference type="SUPFAM" id="SSF47090">
    <property type="entry name" value="PGBD-like"/>
    <property type="match status" value="1"/>
</dbReference>
<dbReference type="Gene3D" id="1.10.101.10">
    <property type="entry name" value="PGBD-like superfamily/PGBD"/>
    <property type="match status" value="1"/>
</dbReference>
<organism evidence="2 3">
    <name type="scientific">Sporichthya brevicatena</name>
    <dbReference type="NCBI Taxonomy" id="171442"/>
    <lineage>
        <taxon>Bacteria</taxon>
        <taxon>Bacillati</taxon>
        <taxon>Actinomycetota</taxon>
        <taxon>Actinomycetes</taxon>
        <taxon>Sporichthyales</taxon>
        <taxon>Sporichthyaceae</taxon>
        <taxon>Sporichthya</taxon>
    </lineage>
</organism>
<dbReference type="RefSeq" id="WP_344607987.1">
    <property type="nucleotide sequence ID" value="NZ_BAAAHE010000042.1"/>
</dbReference>
<accession>A0ABN1H8R7</accession>
<reference evidence="2 3" key="1">
    <citation type="journal article" date="2019" name="Int. J. Syst. Evol. Microbiol.">
        <title>The Global Catalogue of Microorganisms (GCM) 10K type strain sequencing project: providing services to taxonomists for standard genome sequencing and annotation.</title>
        <authorList>
            <consortium name="The Broad Institute Genomics Platform"/>
            <consortium name="The Broad Institute Genome Sequencing Center for Infectious Disease"/>
            <person name="Wu L."/>
            <person name="Ma J."/>
        </authorList>
    </citation>
    <scope>NUCLEOTIDE SEQUENCE [LARGE SCALE GENOMIC DNA]</scope>
    <source>
        <strain evidence="2 3">JCM 10671</strain>
    </source>
</reference>
<dbReference type="Proteomes" id="UP001500957">
    <property type="component" value="Unassembled WGS sequence"/>
</dbReference>
<sequence length="249" mass="25997">MTRARSLVLLPALLSAVLLLGACSDDGDDAAPTPAPTATTSATPSASAKPCVAFAGPPDGSARRPYLKRALAIECREDVKRLQAALGIEVNGFFDFETAAAVIERQKPFPCITANDGQVGEQTWALIVDGTQPCPARTGGPTSVTVPAWATCTSGTVAWGLLAEDGTVLRRCGSTLELVHDGTTSAGPVQEIGSSVCAEFDESFDTAAGTRTLLCVSDPRTEDILQANPTTDDAEAVWFDDVVARYVRP</sequence>
<evidence type="ECO:0000313" key="2">
    <source>
        <dbReference type="EMBL" id="GAA0631824.1"/>
    </source>
</evidence>
<name>A0ABN1H8R7_9ACTN</name>
<protein>
    <recommendedName>
        <fullName evidence="4">Peptidoglycan binding-like domain-containing protein</fullName>
    </recommendedName>
</protein>
<keyword evidence="1" id="KW-0732">Signal</keyword>
<keyword evidence="3" id="KW-1185">Reference proteome</keyword>
<evidence type="ECO:0000313" key="3">
    <source>
        <dbReference type="Proteomes" id="UP001500957"/>
    </source>
</evidence>
<dbReference type="EMBL" id="BAAAHE010000042">
    <property type="protein sequence ID" value="GAA0631824.1"/>
    <property type="molecule type" value="Genomic_DNA"/>
</dbReference>